<reference evidence="1 2" key="1">
    <citation type="submission" date="2017-05" db="EMBL/GenBank/DDBJ databases">
        <authorList>
            <person name="Oh N.-S."/>
        </authorList>
    </citation>
    <scope>NUCLEOTIDE SEQUENCE [LARGE SCALE GENOMIC DNA]</scope>
    <source>
        <strain evidence="1 2">4M13</strain>
    </source>
</reference>
<evidence type="ECO:0000313" key="2">
    <source>
        <dbReference type="Proteomes" id="UP000195798"/>
    </source>
</evidence>
<dbReference type="InterPro" id="IPR036388">
    <property type="entry name" value="WH-like_DNA-bd_sf"/>
</dbReference>
<gene>
    <name evidence="1" type="ORF">CCE30_09980</name>
</gene>
<dbReference type="Gene3D" id="1.10.10.10">
    <property type="entry name" value="Winged helix-like DNA-binding domain superfamily/Winged helix DNA-binding domain"/>
    <property type="match status" value="1"/>
</dbReference>
<dbReference type="EMBL" id="CP021427">
    <property type="protein sequence ID" value="ART99187.1"/>
    <property type="molecule type" value="Genomic_DNA"/>
</dbReference>
<dbReference type="Proteomes" id="UP000195798">
    <property type="component" value="Chromosome"/>
</dbReference>
<protein>
    <submittedName>
        <fullName evidence="1">Helix-turn-helix domain-containing protein</fullName>
    </submittedName>
</protein>
<evidence type="ECO:0000313" key="1">
    <source>
        <dbReference type="EMBL" id="ART99187.1"/>
    </source>
</evidence>
<dbReference type="RefSeq" id="WP_065169610.1">
    <property type="nucleotide sequence ID" value="NZ_CP021427.1"/>
</dbReference>
<sequence length="192" mass="22197">MAKLKDHPISELTIMIESKYGSVIKCPDDDPMLIKLHKLTSKTLNSSNRSNALKRKVPNGSTFEKKQALTLALQGYTDTEIGNKLKINRSTVRNWLANLTDRPAKFTRIIVSKHTGNRIYFPTSKGVREWCDQIGHKFLAVNRGYDQLFSMQQIEVHWHELPIGAIYQSAQQNKFYVKENNDNYARGEQYYF</sequence>
<dbReference type="AlphaFoldDB" id="A0AB33C4M5"/>
<dbReference type="Pfam" id="PF13384">
    <property type="entry name" value="HTH_23"/>
    <property type="match status" value="1"/>
</dbReference>
<proteinExistence type="predicted"/>
<name>A0AB33C4M5_LACGS</name>
<accession>A0AB33C4M5</accession>
<organism evidence="1 2">
    <name type="scientific">Lactobacillus gasseri</name>
    <dbReference type="NCBI Taxonomy" id="1596"/>
    <lineage>
        <taxon>Bacteria</taxon>
        <taxon>Bacillati</taxon>
        <taxon>Bacillota</taxon>
        <taxon>Bacilli</taxon>
        <taxon>Lactobacillales</taxon>
        <taxon>Lactobacillaceae</taxon>
        <taxon>Lactobacillus</taxon>
    </lineage>
</organism>